<comment type="caution">
    <text evidence="3">The sequence shown here is derived from an EMBL/GenBank/DDBJ whole genome shotgun (WGS) entry which is preliminary data.</text>
</comment>
<name>A0A5N6LJQ0_9ASTR</name>
<dbReference type="SUPFAM" id="SSF52833">
    <property type="entry name" value="Thioredoxin-like"/>
    <property type="match status" value="1"/>
</dbReference>
<dbReference type="CDD" id="cd03031">
    <property type="entry name" value="GRX_GRX_like"/>
    <property type="match status" value="1"/>
</dbReference>
<evidence type="ECO:0000259" key="2">
    <source>
        <dbReference type="Pfam" id="PF00462"/>
    </source>
</evidence>
<dbReference type="Gene3D" id="3.40.30.10">
    <property type="entry name" value="Glutaredoxin"/>
    <property type="match status" value="1"/>
</dbReference>
<dbReference type="InterPro" id="IPR036249">
    <property type="entry name" value="Thioredoxin-like_sf"/>
</dbReference>
<dbReference type="Proteomes" id="UP000326396">
    <property type="component" value="Unassembled WGS sequence"/>
</dbReference>
<keyword evidence="4" id="KW-1185">Reference proteome</keyword>
<dbReference type="InterPro" id="IPR002109">
    <property type="entry name" value="Glutaredoxin"/>
</dbReference>
<dbReference type="PANTHER" id="PTHR45669:SF30">
    <property type="entry name" value="OS04G0641300 PROTEIN"/>
    <property type="match status" value="1"/>
</dbReference>
<feature type="region of interest" description="Disordered" evidence="1">
    <location>
        <begin position="145"/>
        <end position="167"/>
    </location>
</feature>
<dbReference type="Pfam" id="PF23733">
    <property type="entry name" value="GRXCR1-2_C"/>
    <property type="match status" value="1"/>
</dbReference>
<evidence type="ECO:0000256" key="1">
    <source>
        <dbReference type="SAM" id="MobiDB-lite"/>
    </source>
</evidence>
<accession>A0A5N6LJQ0</accession>
<dbReference type="PROSITE" id="PS51354">
    <property type="entry name" value="GLUTAREDOXIN_2"/>
    <property type="match status" value="1"/>
</dbReference>
<evidence type="ECO:0000313" key="4">
    <source>
        <dbReference type="Proteomes" id="UP000326396"/>
    </source>
</evidence>
<dbReference type="PANTHER" id="PTHR45669">
    <property type="entry name" value="GLUTAREDOXIN DOMAIN-CONTAINING CYSTEINE-RICH PROTEIN CG12206-RELATED"/>
    <property type="match status" value="1"/>
</dbReference>
<feature type="compositionally biased region" description="Basic and acidic residues" evidence="1">
    <location>
        <begin position="151"/>
        <end position="167"/>
    </location>
</feature>
<dbReference type="Pfam" id="PF00462">
    <property type="entry name" value="Glutaredoxin"/>
    <property type="match status" value="1"/>
</dbReference>
<protein>
    <recommendedName>
        <fullName evidence="2">Glutaredoxin domain-containing protein</fullName>
    </recommendedName>
</protein>
<dbReference type="OrthoDB" id="423313at2759"/>
<dbReference type="FunFam" id="3.40.30.10:FF:000273">
    <property type="entry name" value="Glutaredoxin family protein"/>
    <property type="match status" value="1"/>
</dbReference>
<reference evidence="3 4" key="1">
    <citation type="submission" date="2019-05" db="EMBL/GenBank/DDBJ databases">
        <title>Mikania micrantha, genome provides insights into the molecular mechanism of rapid growth.</title>
        <authorList>
            <person name="Liu B."/>
        </authorList>
    </citation>
    <scope>NUCLEOTIDE SEQUENCE [LARGE SCALE GENOMIC DNA]</scope>
    <source>
        <strain evidence="3">NLD-2019</strain>
        <tissue evidence="3">Leaf</tissue>
    </source>
</reference>
<feature type="domain" description="Glutaredoxin" evidence="2">
    <location>
        <begin position="177"/>
        <end position="245"/>
    </location>
</feature>
<dbReference type="AlphaFoldDB" id="A0A5N6LJQ0"/>
<evidence type="ECO:0000313" key="3">
    <source>
        <dbReference type="EMBL" id="KAD2139054.1"/>
    </source>
</evidence>
<sequence length="338" mass="38317">MGCTPSKQSVCRNCNAQCSPVRRSYSSLPRRSSLRDDHTDRMVTLPSTTLGYFLLNSSTEPNQTRNDQAMTHVPDAHMHQEPVGQNVLEKDNKDFTVEVIEAKIWSKLINEKITKIVPKTPVNTPSGEPEVINAWELMEGLDDSSPFHQPSKVDHNANKSLENGKKETVSRTKEKLILYYTSLRGVRKTYEDCCHVRMILKNYRIRVDERDVSMHSGFKDELKELLGDRYVGGTLPKVFVGMKYIGGADEIMRLHDEFQLDRALEGCEMVVDGDGCDACGNVRFLLCETCSGSCKIYHEVNSDNGKEEVEEEESDNYGFQRCPDCNENGLIRCRICCN</sequence>
<organism evidence="3 4">
    <name type="scientific">Mikania micrantha</name>
    <name type="common">bitter vine</name>
    <dbReference type="NCBI Taxonomy" id="192012"/>
    <lineage>
        <taxon>Eukaryota</taxon>
        <taxon>Viridiplantae</taxon>
        <taxon>Streptophyta</taxon>
        <taxon>Embryophyta</taxon>
        <taxon>Tracheophyta</taxon>
        <taxon>Spermatophyta</taxon>
        <taxon>Magnoliopsida</taxon>
        <taxon>eudicotyledons</taxon>
        <taxon>Gunneridae</taxon>
        <taxon>Pentapetalae</taxon>
        <taxon>asterids</taxon>
        <taxon>campanulids</taxon>
        <taxon>Asterales</taxon>
        <taxon>Asteraceae</taxon>
        <taxon>Asteroideae</taxon>
        <taxon>Heliantheae alliance</taxon>
        <taxon>Eupatorieae</taxon>
        <taxon>Mikania</taxon>
    </lineage>
</organism>
<proteinExistence type="predicted"/>
<gene>
    <name evidence="3" type="ORF">E3N88_41768</name>
</gene>
<dbReference type="EMBL" id="SZYD01000143">
    <property type="protein sequence ID" value="KAD2139054.1"/>
    <property type="molecule type" value="Genomic_DNA"/>
</dbReference>